<reference evidence="2 3" key="1">
    <citation type="submission" date="2020-08" db="EMBL/GenBank/DDBJ databases">
        <title>Sequencing the genomes of 1000 actinobacteria strains.</title>
        <authorList>
            <person name="Klenk H.-P."/>
        </authorList>
    </citation>
    <scope>NUCLEOTIDE SEQUENCE [LARGE SCALE GENOMIC DNA]</scope>
    <source>
        <strain evidence="2 3">DSM 20146</strain>
    </source>
</reference>
<name>A0A7W4UXI7_LEIAQ</name>
<dbReference type="InterPro" id="IPR050228">
    <property type="entry name" value="Carboxylesterase_BioH"/>
</dbReference>
<sequence length="280" mass="30286">MTLTPTELDEIEAANTSGRTPVVFVHGLWLLSSSWQPWRDLFEDQGYATIAPGWPDDPETVEQAKADPDVFAGKMVRQVTDHYAEAIDALDQAPVVIGHSFGGLIAQKLAGEAKNAVTVAIDPAQFKGVTALPPSALKAGAPALLTFNRTKHGVTLTYEQFAYGWTNAVSEEEGKALYEKYHVPASAVPIFQAATANFNPFAETKVITDNHDRGPLLLIAGGDDHTVPQAVVENEFKIQQKNPGVTELIVVPGRGHSLVIDPGWREVADEALEFVQRHSG</sequence>
<dbReference type="InterPro" id="IPR029058">
    <property type="entry name" value="AB_hydrolase_fold"/>
</dbReference>
<dbReference type="RefSeq" id="WP_021762592.1">
    <property type="nucleotide sequence ID" value="NZ_JACHVP010000003.1"/>
</dbReference>
<dbReference type="PANTHER" id="PTHR43194">
    <property type="entry name" value="HYDROLASE ALPHA/BETA FOLD FAMILY"/>
    <property type="match status" value="1"/>
</dbReference>
<dbReference type="SUPFAM" id="SSF53474">
    <property type="entry name" value="alpha/beta-Hydrolases"/>
    <property type="match status" value="1"/>
</dbReference>
<proteinExistence type="predicted"/>
<evidence type="ECO:0000313" key="2">
    <source>
        <dbReference type="EMBL" id="MBB2968074.1"/>
    </source>
</evidence>
<dbReference type="InterPro" id="IPR000073">
    <property type="entry name" value="AB_hydrolase_1"/>
</dbReference>
<organism evidence="2 3">
    <name type="scientific">Leifsonia aquatica</name>
    <name type="common">Corynebacterium aquaticum</name>
    <dbReference type="NCBI Taxonomy" id="144185"/>
    <lineage>
        <taxon>Bacteria</taxon>
        <taxon>Bacillati</taxon>
        <taxon>Actinomycetota</taxon>
        <taxon>Actinomycetes</taxon>
        <taxon>Micrococcales</taxon>
        <taxon>Microbacteriaceae</taxon>
        <taxon>Leifsonia</taxon>
    </lineage>
</organism>
<dbReference type="EMBL" id="JACHVP010000003">
    <property type="protein sequence ID" value="MBB2968074.1"/>
    <property type="molecule type" value="Genomic_DNA"/>
</dbReference>
<protein>
    <submittedName>
        <fullName evidence="2">Pimeloyl-ACP methyl ester carboxylesterase</fullName>
    </submittedName>
</protein>
<keyword evidence="3" id="KW-1185">Reference proteome</keyword>
<dbReference type="Gene3D" id="3.40.50.1820">
    <property type="entry name" value="alpha/beta hydrolase"/>
    <property type="match status" value="1"/>
</dbReference>
<comment type="caution">
    <text evidence="2">The sequence shown here is derived from an EMBL/GenBank/DDBJ whole genome shotgun (WGS) entry which is preliminary data.</text>
</comment>
<dbReference type="AlphaFoldDB" id="A0A7W4UXI7"/>
<dbReference type="PANTHER" id="PTHR43194:SF2">
    <property type="entry name" value="PEROXISOMAL MEMBRANE PROTEIN LPX1"/>
    <property type="match status" value="1"/>
</dbReference>
<dbReference type="Pfam" id="PF12697">
    <property type="entry name" value="Abhydrolase_6"/>
    <property type="match status" value="1"/>
</dbReference>
<feature type="domain" description="AB hydrolase-1" evidence="1">
    <location>
        <begin position="22"/>
        <end position="269"/>
    </location>
</feature>
<evidence type="ECO:0000259" key="1">
    <source>
        <dbReference type="Pfam" id="PF12697"/>
    </source>
</evidence>
<gene>
    <name evidence="2" type="ORF">FHX33_002844</name>
</gene>
<dbReference type="GO" id="GO:0003824">
    <property type="term" value="F:catalytic activity"/>
    <property type="evidence" value="ECO:0007669"/>
    <property type="project" value="UniProtKB-ARBA"/>
</dbReference>
<dbReference type="Proteomes" id="UP000538196">
    <property type="component" value="Unassembled WGS sequence"/>
</dbReference>
<accession>A0A7W4UXI7</accession>
<evidence type="ECO:0000313" key="3">
    <source>
        <dbReference type="Proteomes" id="UP000538196"/>
    </source>
</evidence>